<dbReference type="Proteomes" id="UP000887565">
    <property type="component" value="Unplaced"/>
</dbReference>
<organism evidence="1 2">
    <name type="scientific">Romanomermis culicivorax</name>
    <name type="common">Nematode worm</name>
    <dbReference type="NCBI Taxonomy" id="13658"/>
    <lineage>
        <taxon>Eukaryota</taxon>
        <taxon>Metazoa</taxon>
        <taxon>Ecdysozoa</taxon>
        <taxon>Nematoda</taxon>
        <taxon>Enoplea</taxon>
        <taxon>Dorylaimia</taxon>
        <taxon>Mermithida</taxon>
        <taxon>Mermithoidea</taxon>
        <taxon>Mermithidae</taxon>
        <taxon>Romanomermis</taxon>
    </lineage>
</organism>
<reference evidence="2" key="1">
    <citation type="submission" date="2022-11" db="UniProtKB">
        <authorList>
            <consortium name="WormBaseParasite"/>
        </authorList>
    </citation>
    <scope>IDENTIFICATION</scope>
</reference>
<dbReference type="AlphaFoldDB" id="A0A915KVZ1"/>
<evidence type="ECO:0000313" key="1">
    <source>
        <dbReference type="Proteomes" id="UP000887565"/>
    </source>
</evidence>
<dbReference type="WBParaSite" id="nRc.2.0.1.t42318-RA">
    <property type="protein sequence ID" value="nRc.2.0.1.t42318-RA"/>
    <property type="gene ID" value="nRc.2.0.1.g42318"/>
</dbReference>
<protein>
    <submittedName>
        <fullName evidence="2">Uncharacterized protein</fullName>
    </submittedName>
</protein>
<sequence length="128" mass="14483">MPNYLQSAAQQGKNPELREAMEQMQATHQNECERIANAITECDKEILPQKSTNLPVVISDNKIEKIVVGHTRHSRWSLSLLFRTPPPVTFAYEPLYPTVVHPGTPYHSANRLTSPLSFRLVTWLGACE</sequence>
<accession>A0A915KVZ1</accession>
<evidence type="ECO:0000313" key="2">
    <source>
        <dbReference type="WBParaSite" id="nRc.2.0.1.t42318-RA"/>
    </source>
</evidence>
<name>A0A915KVZ1_ROMCU</name>
<proteinExistence type="predicted"/>
<keyword evidence="1" id="KW-1185">Reference proteome</keyword>